<dbReference type="STRING" id="1353952.A0A165FEI7"/>
<accession>A0A165FEI7</accession>
<evidence type="ECO:0000256" key="2">
    <source>
        <dbReference type="ARBA" id="ARBA00004370"/>
    </source>
</evidence>
<feature type="binding site" description="axial binding residue" evidence="13">
    <location>
        <position position="385"/>
    </location>
    <ligand>
        <name>heme</name>
        <dbReference type="ChEBI" id="CHEBI:30413"/>
    </ligand>
    <ligandPart>
        <name>Fe</name>
        <dbReference type="ChEBI" id="CHEBI:18248"/>
    </ligandPart>
</feature>
<comment type="pathway">
    <text evidence="3">Secondary metabolite biosynthesis.</text>
</comment>
<dbReference type="PRINTS" id="PR00385">
    <property type="entry name" value="P450"/>
</dbReference>
<name>A0A165FEI7_9BASI</name>
<keyword evidence="12" id="KW-0472">Membrane</keyword>
<dbReference type="Gene3D" id="1.10.630.10">
    <property type="entry name" value="Cytochrome P450"/>
    <property type="match status" value="1"/>
</dbReference>
<evidence type="ECO:0000313" key="16">
    <source>
        <dbReference type="Proteomes" id="UP000076842"/>
    </source>
</evidence>
<sequence length="457" mass="51210">YVKLHEWSKQYGPIVSFNVAGQRVVVLNSVKSAGDVLDRLSAHSSNRPTWIKLNQFLSRGRNVVGMQHGETWRRLRKAIHEVFNIRNVNALRPMQAEEATIMIRDLLMHPEIDLVKHFHRISASVVWRSLYGGDPLSLHGPDASHRVEELSTYIFKSAVPGNSLVDMIPPLRHIYNSSKHLDEWYLESTKIFVELYGSARDASVRERAEVSAPCVSNSLSRLPDDYGISSTSKAWIAGVIFSAGQDTTATTLRFLSLALLLHPEVMQKAQADLDAVVGDRMPTFEDKDRLPYISAIVKEVSRWRPAVPAGVPHAASNDFEYNGYVILRGTVLLDNIWSQTRDPDVYENPEEFDPSRFMDSDGRLKPGAPDSHDDWLGFGHGRRVCPGRDLATNTLFIAFASLLWAFEFLPAKGEVAPNDVGLIDNFITVQPAPFKVTLVPRFKDLGVKLDPLITQSC</sequence>
<keyword evidence="11 14" id="KW-0503">Monooxygenase</keyword>
<dbReference type="GO" id="GO:0016705">
    <property type="term" value="F:oxidoreductase activity, acting on paired donors, with incorporation or reduction of molecular oxygen"/>
    <property type="evidence" value="ECO:0007669"/>
    <property type="project" value="InterPro"/>
</dbReference>
<evidence type="ECO:0000256" key="10">
    <source>
        <dbReference type="ARBA" id="ARBA00023004"/>
    </source>
</evidence>
<comment type="cofactor">
    <cofactor evidence="1 13">
        <name>heme</name>
        <dbReference type="ChEBI" id="CHEBI:30413"/>
    </cofactor>
</comment>
<dbReference type="Pfam" id="PF00067">
    <property type="entry name" value="p450"/>
    <property type="match status" value="1"/>
</dbReference>
<dbReference type="InterPro" id="IPR002401">
    <property type="entry name" value="Cyt_P450_E_grp-I"/>
</dbReference>
<dbReference type="InParanoid" id="A0A165FEI7"/>
<keyword evidence="6" id="KW-0812">Transmembrane</keyword>
<organism evidence="15 16">
    <name type="scientific">Calocera cornea HHB12733</name>
    <dbReference type="NCBI Taxonomy" id="1353952"/>
    <lineage>
        <taxon>Eukaryota</taxon>
        <taxon>Fungi</taxon>
        <taxon>Dikarya</taxon>
        <taxon>Basidiomycota</taxon>
        <taxon>Agaricomycotina</taxon>
        <taxon>Dacrymycetes</taxon>
        <taxon>Dacrymycetales</taxon>
        <taxon>Dacrymycetaceae</taxon>
        <taxon>Calocera</taxon>
    </lineage>
</organism>
<dbReference type="PANTHER" id="PTHR46300:SF2">
    <property type="entry name" value="CYTOCHROME P450 MONOOXYGENASE ALNH-RELATED"/>
    <property type="match status" value="1"/>
</dbReference>
<keyword evidence="16" id="KW-1185">Reference proteome</keyword>
<keyword evidence="5 13" id="KW-0349">Heme</keyword>
<gene>
    <name evidence="15" type="ORF">CALCODRAFT_435401</name>
</gene>
<keyword evidence="9 14" id="KW-0560">Oxidoreductase</keyword>
<dbReference type="InterPro" id="IPR017972">
    <property type="entry name" value="Cyt_P450_CS"/>
</dbReference>
<evidence type="ECO:0000256" key="4">
    <source>
        <dbReference type="ARBA" id="ARBA00010617"/>
    </source>
</evidence>
<dbReference type="CDD" id="cd11065">
    <property type="entry name" value="CYP64-like"/>
    <property type="match status" value="1"/>
</dbReference>
<evidence type="ECO:0000256" key="9">
    <source>
        <dbReference type="ARBA" id="ARBA00023002"/>
    </source>
</evidence>
<dbReference type="OrthoDB" id="2789670at2759"/>
<reference evidence="15 16" key="1">
    <citation type="journal article" date="2016" name="Mol. Biol. Evol.">
        <title>Comparative Genomics of Early-Diverging Mushroom-Forming Fungi Provides Insights into the Origins of Lignocellulose Decay Capabilities.</title>
        <authorList>
            <person name="Nagy L.G."/>
            <person name="Riley R."/>
            <person name="Tritt A."/>
            <person name="Adam C."/>
            <person name="Daum C."/>
            <person name="Floudas D."/>
            <person name="Sun H."/>
            <person name="Yadav J.S."/>
            <person name="Pangilinan J."/>
            <person name="Larsson K.H."/>
            <person name="Matsuura K."/>
            <person name="Barry K."/>
            <person name="Labutti K."/>
            <person name="Kuo R."/>
            <person name="Ohm R.A."/>
            <person name="Bhattacharya S.S."/>
            <person name="Shirouzu T."/>
            <person name="Yoshinaga Y."/>
            <person name="Martin F.M."/>
            <person name="Grigoriev I.V."/>
            <person name="Hibbett D.S."/>
        </authorList>
    </citation>
    <scope>NUCLEOTIDE SEQUENCE [LARGE SCALE GENOMIC DNA]</scope>
    <source>
        <strain evidence="15 16">HHB12733</strain>
    </source>
</reference>
<evidence type="ECO:0000256" key="6">
    <source>
        <dbReference type="ARBA" id="ARBA00022692"/>
    </source>
</evidence>
<evidence type="ECO:0000256" key="12">
    <source>
        <dbReference type="ARBA" id="ARBA00023136"/>
    </source>
</evidence>
<protein>
    <submittedName>
        <fullName evidence="15">Cytochrome P450</fullName>
    </submittedName>
</protein>
<evidence type="ECO:0000313" key="15">
    <source>
        <dbReference type="EMBL" id="KZT56627.1"/>
    </source>
</evidence>
<feature type="non-terminal residue" evidence="15">
    <location>
        <position position="1"/>
    </location>
</feature>
<comment type="subcellular location">
    <subcellularLocation>
        <location evidence="2">Membrane</location>
    </subcellularLocation>
</comment>
<dbReference type="AlphaFoldDB" id="A0A165FEI7"/>
<dbReference type="PRINTS" id="PR00463">
    <property type="entry name" value="EP450I"/>
</dbReference>
<keyword evidence="10 13" id="KW-0408">Iron</keyword>
<dbReference type="EMBL" id="KV423974">
    <property type="protein sequence ID" value="KZT56627.1"/>
    <property type="molecule type" value="Genomic_DNA"/>
</dbReference>
<dbReference type="InterPro" id="IPR050364">
    <property type="entry name" value="Cytochrome_P450_fung"/>
</dbReference>
<dbReference type="Proteomes" id="UP000076842">
    <property type="component" value="Unassembled WGS sequence"/>
</dbReference>
<evidence type="ECO:0000256" key="8">
    <source>
        <dbReference type="ARBA" id="ARBA00022989"/>
    </source>
</evidence>
<evidence type="ECO:0000256" key="3">
    <source>
        <dbReference type="ARBA" id="ARBA00005179"/>
    </source>
</evidence>
<evidence type="ECO:0000256" key="14">
    <source>
        <dbReference type="RuleBase" id="RU000461"/>
    </source>
</evidence>
<dbReference type="GO" id="GO:0005506">
    <property type="term" value="F:iron ion binding"/>
    <property type="evidence" value="ECO:0007669"/>
    <property type="project" value="InterPro"/>
</dbReference>
<evidence type="ECO:0000256" key="13">
    <source>
        <dbReference type="PIRSR" id="PIRSR602401-1"/>
    </source>
</evidence>
<dbReference type="InterPro" id="IPR001128">
    <property type="entry name" value="Cyt_P450"/>
</dbReference>
<evidence type="ECO:0000256" key="7">
    <source>
        <dbReference type="ARBA" id="ARBA00022723"/>
    </source>
</evidence>
<evidence type="ECO:0000256" key="1">
    <source>
        <dbReference type="ARBA" id="ARBA00001971"/>
    </source>
</evidence>
<dbReference type="InterPro" id="IPR036396">
    <property type="entry name" value="Cyt_P450_sf"/>
</dbReference>
<evidence type="ECO:0000256" key="11">
    <source>
        <dbReference type="ARBA" id="ARBA00023033"/>
    </source>
</evidence>
<proteinExistence type="inferred from homology"/>
<dbReference type="PROSITE" id="PS00086">
    <property type="entry name" value="CYTOCHROME_P450"/>
    <property type="match status" value="1"/>
</dbReference>
<evidence type="ECO:0000256" key="5">
    <source>
        <dbReference type="ARBA" id="ARBA00022617"/>
    </source>
</evidence>
<keyword evidence="8" id="KW-1133">Transmembrane helix</keyword>
<keyword evidence="7 13" id="KW-0479">Metal-binding</keyword>
<dbReference type="SUPFAM" id="SSF48264">
    <property type="entry name" value="Cytochrome P450"/>
    <property type="match status" value="1"/>
</dbReference>
<dbReference type="GO" id="GO:0004497">
    <property type="term" value="F:monooxygenase activity"/>
    <property type="evidence" value="ECO:0007669"/>
    <property type="project" value="UniProtKB-KW"/>
</dbReference>
<dbReference type="PANTHER" id="PTHR46300">
    <property type="entry name" value="P450, PUTATIVE (EUROFUNG)-RELATED-RELATED"/>
    <property type="match status" value="1"/>
</dbReference>
<dbReference type="GO" id="GO:0020037">
    <property type="term" value="F:heme binding"/>
    <property type="evidence" value="ECO:0007669"/>
    <property type="project" value="InterPro"/>
</dbReference>
<comment type="similarity">
    <text evidence="4 14">Belongs to the cytochrome P450 family.</text>
</comment>
<dbReference type="GO" id="GO:0016020">
    <property type="term" value="C:membrane"/>
    <property type="evidence" value="ECO:0007669"/>
    <property type="project" value="UniProtKB-SubCell"/>
</dbReference>